<dbReference type="PANTHER" id="PTHR45631:SF186">
    <property type="entry name" value="MALECTIN-LIKE DOMAIN-CONTAINING PROTEIN"/>
    <property type="match status" value="1"/>
</dbReference>
<keyword evidence="1" id="KW-0472">Membrane</keyword>
<accession>A0A5P1EP68</accession>
<name>A0A5P1EP68_ASPOF</name>
<dbReference type="InterPro" id="IPR001611">
    <property type="entry name" value="Leu-rich_rpt"/>
</dbReference>
<dbReference type="AlphaFoldDB" id="A0A5P1EP68"/>
<proteinExistence type="predicted"/>
<evidence type="ECO:0000313" key="3">
    <source>
        <dbReference type="Proteomes" id="UP000243459"/>
    </source>
</evidence>
<dbReference type="InterPro" id="IPR032675">
    <property type="entry name" value="LRR_dom_sf"/>
</dbReference>
<keyword evidence="1" id="KW-1133">Transmembrane helix</keyword>
<keyword evidence="1" id="KW-0812">Transmembrane</keyword>
<dbReference type="Gramene" id="ONK67808">
    <property type="protein sequence ID" value="ONK67808"/>
    <property type="gene ID" value="A4U43_C05F3990"/>
</dbReference>
<keyword evidence="3" id="KW-1185">Reference proteome</keyword>
<evidence type="ECO:0008006" key="4">
    <source>
        <dbReference type="Google" id="ProtNLM"/>
    </source>
</evidence>
<dbReference type="Proteomes" id="UP000243459">
    <property type="component" value="Chromosome 5"/>
</dbReference>
<dbReference type="PANTHER" id="PTHR45631">
    <property type="entry name" value="OS07G0107800 PROTEIN-RELATED"/>
    <property type="match status" value="1"/>
</dbReference>
<protein>
    <recommendedName>
        <fullName evidence="4">Malectin-like domain-containing protein</fullName>
    </recommendedName>
</protein>
<organism evidence="2 3">
    <name type="scientific">Asparagus officinalis</name>
    <name type="common">Garden asparagus</name>
    <dbReference type="NCBI Taxonomy" id="4686"/>
    <lineage>
        <taxon>Eukaryota</taxon>
        <taxon>Viridiplantae</taxon>
        <taxon>Streptophyta</taxon>
        <taxon>Embryophyta</taxon>
        <taxon>Tracheophyta</taxon>
        <taxon>Spermatophyta</taxon>
        <taxon>Magnoliopsida</taxon>
        <taxon>Liliopsida</taxon>
        <taxon>Asparagales</taxon>
        <taxon>Asparagaceae</taxon>
        <taxon>Asparagoideae</taxon>
        <taxon>Asparagus</taxon>
    </lineage>
</organism>
<dbReference type="EMBL" id="CM007385">
    <property type="protein sequence ID" value="ONK67808.1"/>
    <property type="molecule type" value="Genomic_DNA"/>
</dbReference>
<reference evidence="3" key="1">
    <citation type="journal article" date="2017" name="Nat. Commun.">
        <title>The asparagus genome sheds light on the origin and evolution of a young Y chromosome.</title>
        <authorList>
            <person name="Harkess A."/>
            <person name="Zhou J."/>
            <person name="Xu C."/>
            <person name="Bowers J.E."/>
            <person name="Van der Hulst R."/>
            <person name="Ayyampalayam S."/>
            <person name="Mercati F."/>
            <person name="Riccardi P."/>
            <person name="McKain M.R."/>
            <person name="Kakrana A."/>
            <person name="Tang H."/>
            <person name="Ray J."/>
            <person name="Groenendijk J."/>
            <person name="Arikit S."/>
            <person name="Mathioni S.M."/>
            <person name="Nakano M."/>
            <person name="Shan H."/>
            <person name="Telgmann-Rauber A."/>
            <person name="Kanno A."/>
            <person name="Yue Z."/>
            <person name="Chen H."/>
            <person name="Li W."/>
            <person name="Chen Y."/>
            <person name="Xu X."/>
            <person name="Zhang Y."/>
            <person name="Luo S."/>
            <person name="Chen H."/>
            <person name="Gao J."/>
            <person name="Mao Z."/>
            <person name="Pires J.C."/>
            <person name="Luo M."/>
            <person name="Kudrna D."/>
            <person name="Wing R.A."/>
            <person name="Meyers B.C."/>
            <person name="Yi K."/>
            <person name="Kong H."/>
            <person name="Lavrijsen P."/>
            <person name="Sunseri F."/>
            <person name="Falavigna A."/>
            <person name="Ye Y."/>
            <person name="Leebens-Mack J.H."/>
            <person name="Chen G."/>
        </authorList>
    </citation>
    <scope>NUCLEOTIDE SEQUENCE [LARGE SCALE GENOMIC DNA]</scope>
    <source>
        <strain evidence="3">cv. DH0086</strain>
    </source>
</reference>
<dbReference type="SUPFAM" id="SSF52058">
    <property type="entry name" value="L domain-like"/>
    <property type="match status" value="1"/>
</dbReference>
<dbReference type="Pfam" id="PF00560">
    <property type="entry name" value="LRR_1"/>
    <property type="match status" value="2"/>
</dbReference>
<evidence type="ECO:0000256" key="1">
    <source>
        <dbReference type="SAM" id="Phobius"/>
    </source>
</evidence>
<evidence type="ECO:0000313" key="2">
    <source>
        <dbReference type="EMBL" id="ONK67808.1"/>
    </source>
</evidence>
<dbReference type="Gene3D" id="3.80.10.10">
    <property type="entry name" value="Ribonuclease Inhibitor"/>
    <property type="match status" value="1"/>
</dbReference>
<gene>
    <name evidence="2" type="ORF">A4U43_C05F3990</name>
</gene>
<feature type="transmembrane region" description="Helical" evidence="1">
    <location>
        <begin position="180"/>
        <end position="198"/>
    </location>
</feature>
<sequence length="228" mass="25827">MEESRAHQQANILVILLLFVFNNYHVLSKKIDPTAGMTNITFAHVNGSSLPLRRELVQKTNQDDSTYLYLPHSFKFSFDLWLNHRNLSGYGLEGPIPEFNQMQALQIINMDHNRLTGKIPDFLGNLTNLKLLNLSYNNLDPEVPLSLNTSTVQYDVTGSSTDTSNSASQNPEKKDPLEPLWGLLGLVVIVFGIWLFCYRKRKANVATVQLPRQTVYDHQVRTTVSHSG</sequence>